<feature type="transmembrane region" description="Helical" evidence="6">
    <location>
        <begin position="469"/>
        <end position="488"/>
    </location>
</feature>
<evidence type="ECO:0000256" key="2">
    <source>
        <dbReference type="ARBA" id="ARBA00022475"/>
    </source>
</evidence>
<feature type="transmembrane region" description="Helical" evidence="6">
    <location>
        <begin position="944"/>
        <end position="966"/>
    </location>
</feature>
<feature type="transmembrane region" description="Helical" evidence="6">
    <location>
        <begin position="384"/>
        <end position="407"/>
    </location>
</feature>
<feature type="transmembrane region" description="Helical" evidence="6">
    <location>
        <begin position="329"/>
        <end position="348"/>
    </location>
</feature>
<dbReference type="Pfam" id="PF02687">
    <property type="entry name" value="FtsX"/>
    <property type="match status" value="1"/>
</dbReference>
<protein>
    <submittedName>
        <fullName evidence="8">ABC transporter permease</fullName>
    </submittedName>
</protein>
<feature type="transmembrane region" description="Helical" evidence="6">
    <location>
        <begin position="891"/>
        <end position="915"/>
    </location>
</feature>
<evidence type="ECO:0000256" key="4">
    <source>
        <dbReference type="ARBA" id="ARBA00022989"/>
    </source>
</evidence>
<organism evidence="8">
    <name type="scientific">Staphylothermus marinus</name>
    <dbReference type="NCBI Taxonomy" id="2280"/>
    <lineage>
        <taxon>Archaea</taxon>
        <taxon>Thermoproteota</taxon>
        <taxon>Thermoprotei</taxon>
        <taxon>Desulfurococcales</taxon>
        <taxon>Desulfurococcaceae</taxon>
        <taxon>Staphylothermus</taxon>
    </lineage>
</organism>
<evidence type="ECO:0000256" key="5">
    <source>
        <dbReference type="ARBA" id="ARBA00023136"/>
    </source>
</evidence>
<gene>
    <name evidence="8" type="ORF">ENU14_04655</name>
</gene>
<sequence length="1036" mass="116625">MEINMYSNILTKLFLSRKAFVILIVLSLASASLLSSSLIIASYTINTVLAKEISRLPYHLIIYTYSTNQYRDSRELNMNLTNIISRSNLINNSVSILVETRIVKKIVVGNTTINNSRVNLMLVPELNDTIIFPYGKIREKIISSNIPKLDLKVKVNIGNTSFETSIAYREEELKQYLNIAFIKAFDKPYIATYEGSVNPYIYVFDKLRMGIREDYNGLFVLTGSSEVFNSIVNEVGINDSIAKLTLDDIYYIGEQSYSSKVEIHGSTVLVILNLNAEELSRGYGTTHTINKVFELLNYLENSVKPLELNLLDDWIIVKLINIKQGDQQFRLAIGITLLPIMFMVWIILSKTPEFLISVHKREIALLKIRGVSTKLVFKGFLQSVLIYTTIGTTIGLFISPILPSLILRKTIDFETYIRDFYLITDPFMLVLVFGLTYVLCIGHLINGLKEISRIEPLEFIRTSYSTTQFERLTTSFYVLIALTIYITLRYTILNPFKLLYSSQYSLVAQVISVILLVLEPVTTLFGPVIVVYTLSKLLTSYPQISYKLIEGVSKVFTKKYHGLIAKFSRTKLNYLALAMITSYFSLSLLFGSIIAIDLTKNIYERSGIAMHGGYDFILYKPISISNYTDLVREMENVSSMLSNSSVKYSSGLLILGYTPFKGENIEYHSSLAIQVEGKDIPLYKTIYLSVPGYNIPISYILFIDNNFITLSKVVEELSYTGKFGDSLNQLVETPFSSIYVFNTRGEAIVKKQYLNNKPYVGNAEIKFGSHTLINTQVLASARNIPLSTALVRAGLRGLPIFQTELPYSGLASFPISIPTERGLIMRYDDFKTIISETRKHGYKGSYFGYILVFCKGYASITGSTEFKSYYLDVIKTDIDKFVDTMCLSHKFTLFTSICLYVASQLVLSILAYAIVFENMRSNALMIGRGVSIEDVYKLCVSETLSLLIICLVPGIVAGFMIGYGLSRISMQIFELVEVTPIFIDEAFGVTTVFVIPLPAIIATLVAIIVPLTLALIITSTSWKKTLKESIKVLTGV</sequence>
<dbReference type="GO" id="GO:0005886">
    <property type="term" value="C:plasma membrane"/>
    <property type="evidence" value="ECO:0007669"/>
    <property type="project" value="UniProtKB-SubCell"/>
</dbReference>
<keyword evidence="2" id="KW-1003">Cell membrane</keyword>
<evidence type="ECO:0000256" key="3">
    <source>
        <dbReference type="ARBA" id="ARBA00022692"/>
    </source>
</evidence>
<evidence type="ECO:0000256" key="1">
    <source>
        <dbReference type="ARBA" id="ARBA00004651"/>
    </source>
</evidence>
<feature type="transmembrane region" description="Helical" evidence="6">
    <location>
        <begin position="427"/>
        <end position="448"/>
    </location>
</feature>
<evidence type="ECO:0000313" key="8">
    <source>
        <dbReference type="EMBL" id="HGM58857.1"/>
    </source>
</evidence>
<reference evidence="8" key="1">
    <citation type="journal article" date="2020" name="mSystems">
        <title>Genome- and Community-Level Interaction Insights into Carbon Utilization and Element Cycling Functions of Hydrothermarchaeota in Hydrothermal Sediment.</title>
        <authorList>
            <person name="Zhou Z."/>
            <person name="Liu Y."/>
            <person name="Xu W."/>
            <person name="Pan J."/>
            <person name="Luo Z.H."/>
            <person name="Li M."/>
        </authorList>
    </citation>
    <scope>NUCLEOTIDE SEQUENCE [LARGE SCALE GENOMIC DNA]</scope>
    <source>
        <strain evidence="8">SpSt-642</strain>
    </source>
</reference>
<feature type="transmembrane region" description="Helical" evidence="6">
    <location>
        <begin position="508"/>
        <end position="534"/>
    </location>
</feature>
<keyword evidence="4 6" id="KW-1133">Transmembrane helix</keyword>
<evidence type="ECO:0000256" key="6">
    <source>
        <dbReference type="SAM" id="Phobius"/>
    </source>
</evidence>
<proteinExistence type="predicted"/>
<name>A0A7C4DB47_STAMA</name>
<comment type="subcellular location">
    <subcellularLocation>
        <location evidence="1">Cell membrane</location>
        <topology evidence="1">Multi-pass membrane protein</topology>
    </subcellularLocation>
</comment>
<accession>A0A7C4DB47</accession>
<dbReference type="InterPro" id="IPR003838">
    <property type="entry name" value="ABC3_permease_C"/>
</dbReference>
<keyword evidence="3 6" id="KW-0812">Transmembrane</keyword>
<evidence type="ECO:0000259" key="7">
    <source>
        <dbReference type="Pfam" id="PF02687"/>
    </source>
</evidence>
<feature type="transmembrane region" description="Helical" evidence="6">
    <location>
        <begin position="986"/>
        <end position="1017"/>
    </location>
</feature>
<dbReference type="AlphaFoldDB" id="A0A7C4DB47"/>
<feature type="transmembrane region" description="Helical" evidence="6">
    <location>
        <begin position="574"/>
        <end position="596"/>
    </location>
</feature>
<dbReference type="EMBL" id="DTBJ01000034">
    <property type="protein sequence ID" value="HGM58857.1"/>
    <property type="molecule type" value="Genomic_DNA"/>
</dbReference>
<keyword evidence="5 6" id="KW-0472">Membrane</keyword>
<feature type="domain" description="ABC3 transporter permease C-terminal" evidence="7">
    <location>
        <begin position="338"/>
        <end position="445"/>
    </location>
</feature>
<comment type="caution">
    <text evidence="8">The sequence shown here is derived from an EMBL/GenBank/DDBJ whole genome shotgun (WGS) entry which is preliminary data.</text>
</comment>